<dbReference type="AlphaFoldDB" id="A0A0S7EQN2"/>
<feature type="non-terminal residue" evidence="2">
    <location>
        <position position="1"/>
    </location>
</feature>
<feature type="coiled-coil region" evidence="1">
    <location>
        <begin position="64"/>
        <end position="98"/>
    </location>
</feature>
<organism evidence="2">
    <name type="scientific">Poeciliopsis prolifica</name>
    <name type="common">blackstripe livebearer</name>
    <dbReference type="NCBI Taxonomy" id="188132"/>
    <lineage>
        <taxon>Eukaryota</taxon>
        <taxon>Metazoa</taxon>
        <taxon>Chordata</taxon>
        <taxon>Craniata</taxon>
        <taxon>Vertebrata</taxon>
        <taxon>Euteleostomi</taxon>
        <taxon>Actinopterygii</taxon>
        <taxon>Neopterygii</taxon>
        <taxon>Teleostei</taxon>
        <taxon>Neoteleostei</taxon>
        <taxon>Acanthomorphata</taxon>
        <taxon>Ovalentaria</taxon>
        <taxon>Atherinomorphae</taxon>
        <taxon>Cyprinodontiformes</taxon>
        <taxon>Poeciliidae</taxon>
        <taxon>Poeciliinae</taxon>
        <taxon>Poeciliopsis</taxon>
    </lineage>
</organism>
<dbReference type="EMBL" id="GBYX01476539">
    <property type="protein sequence ID" value="JAO05138.1"/>
    <property type="molecule type" value="Transcribed_RNA"/>
</dbReference>
<proteinExistence type="predicted"/>
<evidence type="ECO:0000256" key="1">
    <source>
        <dbReference type="SAM" id="Coils"/>
    </source>
</evidence>
<feature type="non-terminal residue" evidence="2">
    <location>
        <position position="120"/>
    </location>
</feature>
<keyword evidence="1" id="KW-0175">Coiled coil</keyword>
<protein>
    <submittedName>
        <fullName evidence="2">CE290</fullName>
    </submittedName>
</protein>
<evidence type="ECO:0000313" key="2">
    <source>
        <dbReference type="EMBL" id="JAO05138.1"/>
    </source>
</evidence>
<accession>A0A0S7EQN2</accession>
<sequence>VMYALGKLKDCLSSTMGSKATRKHLEDKLKEKEDKLLSSDCVINDLRLELSSLSRQQLQADQTIAQHLASLSKAKETMKDLQHQLERKDDMIKKTTERFNRSLDERNELINKYQNELAEP</sequence>
<reference evidence="2" key="1">
    <citation type="submission" date="2014-12" db="EMBL/GenBank/DDBJ databases">
        <title>Parallel Evolution in Life History Adaptation Evident in the Tissue-Specific Poeciliopsis prolifica transcriptome.</title>
        <authorList>
            <person name="Jue N.K."/>
            <person name="Foley R.J."/>
            <person name="Obergfell C."/>
            <person name="Reznick D.N."/>
            <person name="O'Neill R.J."/>
            <person name="O'Neill M.J."/>
        </authorList>
    </citation>
    <scope>NUCLEOTIDE SEQUENCE</scope>
</reference>
<name>A0A0S7EQN2_9TELE</name>
<gene>
    <name evidence="2" type="primary">CE290</name>
</gene>